<dbReference type="PIRSF" id="PIRSF002854">
    <property type="entry name" value="MetQ"/>
    <property type="match status" value="1"/>
</dbReference>
<evidence type="ECO:0000256" key="7">
    <source>
        <dbReference type="PIRSR" id="PIRSR002854-1"/>
    </source>
</evidence>
<evidence type="ECO:0000256" key="2">
    <source>
        <dbReference type="ARBA" id="ARBA00022729"/>
    </source>
</evidence>
<evidence type="ECO:0000256" key="4">
    <source>
        <dbReference type="ARBA" id="ARBA00023139"/>
    </source>
</evidence>
<keyword evidence="9" id="KW-1185">Reference proteome</keyword>
<evidence type="ECO:0000256" key="3">
    <source>
        <dbReference type="ARBA" id="ARBA00023136"/>
    </source>
</evidence>
<dbReference type="RefSeq" id="WP_026426319.1">
    <property type="nucleotide sequence ID" value="NZ_CBCRWE010000005.1"/>
</dbReference>
<comment type="subcellular location">
    <subcellularLocation>
        <location evidence="1">Membrane</location>
        <topology evidence="1">Lipid-anchor</topology>
    </subcellularLocation>
</comment>
<keyword evidence="5 6" id="KW-0449">Lipoprotein</keyword>
<dbReference type="PROSITE" id="PS51257">
    <property type="entry name" value="PROKAR_LIPOPROTEIN"/>
    <property type="match status" value="1"/>
</dbReference>
<keyword evidence="2" id="KW-0732">Signal</keyword>
<comment type="similarity">
    <text evidence="6">Belongs to the nlpA lipoprotein family.</text>
</comment>
<name>A0A448KAR3_9ACTO</name>
<dbReference type="PANTHER" id="PTHR30429:SF0">
    <property type="entry name" value="METHIONINE-BINDING LIPOPROTEIN METQ"/>
    <property type="match status" value="1"/>
</dbReference>
<evidence type="ECO:0000256" key="6">
    <source>
        <dbReference type="PIRNR" id="PIRNR002854"/>
    </source>
</evidence>
<sequence>MSATMTRRNFSIAAVVAVGATLAACGRSEGVGGLKEDGGTTVISVGATPQPHVTILQYVQDNLIEGSGISLDIVEINDYQTPNTSLDDGTLAANFFQTPNFLEQQIEEKGYDFTAISDVHIEPMGLYSSTYNSVEELPEGGLIILNSDPANTARGLQLLVQGGLIKLDDSVKMPTVDDVTDNPKKFTFQTVDGAQTARSMQDAAAAVINGNYAIDAGLTPKTDALVLEEAEGSAHINQLVVRTEDKDNEHLQKLAKLLNDPKVKTFIEESWADGSVMPAF</sequence>
<reference evidence="8 9" key="1">
    <citation type="submission" date="2018-12" db="EMBL/GenBank/DDBJ databases">
        <authorList>
            <consortium name="Pathogen Informatics"/>
        </authorList>
    </citation>
    <scope>NUCLEOTIDE SEQUENCE [LARGE SCALE GENOMIC DNA]</scope>
    <source>
        <strain evidence="8 9">NCTC11923</strain>
    </source>
</reference>
<dbReference type="STRING" id="1278298.GCA_000428685_00142"/>
<proteinExistence type="inferred from homology"/>
<evidence type="ECO:0000313" key="9">
    <source>
        <dbReference type="Proteomes" id="UP000276899"/>
    </source>
</evidence>
<dbReference type="InterPro" id="IPR004872">
    <property type="entry name" value="Lipoprotein_NlpA"/>
</dbReference>
<dbReference type="PANTHER" id="PTHR30429">
    <property type="entry name" value="D-METHIONINE-BINDING LIPOPROTEIN METQ"/>
    <property type="match status" value="1"/>
</dbReference>
<accession>A0A448KAR3</accession>
<dbReference type="EMBL" id="LR134363">
    <property type="protein sequence ID" value="VEG74002.1"/>
    <property type="molecule type" value="Genomic_DNA"/>
</dbReference>
<evidence type="ECO:0000313" key="8">
    <source>
        <dbReference type="EMBL" id="VEG74002.1"/>
    </source>
</evidence>
<keyword evidence="4" id="KW-0564">Palmitate</keyword>
<gene>
    <name evidence="8" type="primary">metQ</name>
    <name evidence="8" type="ORF">NCTC11923_00619</name>
</gene>
<dbReference type="SUPFAM" id="SSF53850">
    <property type="entry name" value="Periplasmic binding protein-like II"/>
    <property type="match status" value="1"/>
</dbReference>
<dbReference type="GO" id="GO:0016020">
    <property type="term" value="C:membrane"/>
    <property type="evidence" value="ECO:0007669"/>
    <property type="project" value="UniProtKB-SubCell"/>
</dbReference>
<keyword evidence="3" id="KW-0472">Membrane</keyword>
<dbReference type="AlphaFoldDB" id="A0A448KAR3"/>
<protein>
    <recommendedName>
        <fullName evidence="6">Lipoprotein</fullName>
    </recommendedName>
</protein>
<dbReference type="KEGG" id="asla:NCTC11923_00619"/>
<evidence type="ECO:0000256" key="5">
    <source>
        <dbReference type="ARBA" id="ARBA00023288"/>
    </source>
</evidence>
<dbReference type="Gene3D" id="3.40.190.10">
    <property type="entry name" value="Periplasmic binding protein-like II"/>
    <property type="match status" value="2"/>
</dbReference>
<dbReference type="Proteomes" id="UP000276899">
    <property type="component" value="Chromosome"/>
</dbReference>
<feature type="lipid moiety-binding region" description="S-diacylglycerol cysteine" evidence="7">
    <location>
        <position position="25"/>
    </location>
</feature>
<organism evidence="8 9">
    <name type="scientific">Actinomyces slackii</name>
    <dbReference type="NCBI Taxonomy" id="52774"/>
    <lineage>
        <taxon>Bacteria</taxon>
        <taxon>Bacillati</taxon>
        <taxon>Actinomycetota</taxon>
        <taxon>Actinomycetes</taxon>
        <taxon>Actinomycetales</taxon>
        <taxon>Actinomycetaceae</taxon>
        <taxon>Actinomyces</taxon>
    </lineage>
</organism>
<evidence type="ECO:0000256" key="1">
    <source>
        <dbReference type="ARBA" id="ARBA00004635"/>
    </source>
</evidence>
<dbReference type="Pfam" id="PF03180">
    <property type="entry name" value="Lipoprotein_9"/>
    <property type="match status" value="1"/>
</dbReference>